<dbReference type="PANTHER" id="PTHR41244:SF1">
    <property type="entry name" value="GLYCOSYLTRANSFERASE"/>
    <property type="match status" value="1"/>
</dbReference>
<keyword evidence="2" id="KW-1185">Reference proteome</keyword>
<dbReference type="CDD" id="cd11579">
    <property type="entry name" value="Glyco_tran_WbsX"/>
    <property type="match status" value="1"/>
</dbReference>
<evidence type="ECO:0000313" key="1">
    <source>
        <dbReference type="EMBL" id="MBJ6367899.1"/>
    </source>
</evidence>
<organism evidence="1 2">
    <name type="scientific">Snuella sedimenti</name>
    <dbReference type="NCBI Taxonomy" id="2798802"/>
    <lineage>
        <taxon>Bacteria</taxon>
        <taxon>Pseudomonadati</taxon>
        <taxon>Bacteroidota</taxon>
        <taxon>Flavobacteriia</taxon>
        <taxon>Flavobacteriales</taxon>
        <taxon>Flavobacteriaceae</taxon>
        <taxon>Snuella</taxon>
    </lineage>
</organism>
<proteinExistence type="predicted"/>
<dbReference type="Pfam" id="PF14307">
    <property type="entry name" value="Glyco_tran_WbsX"/>
    <property type="match status" value="1"/>
</dbReference>
<dbReference type="GO" id="GO:0016787">
    <property type="term" value="F:hydrolase activity"/>
    <property type="evidence" value="ECO:0007669"/>
    <property type="project" value="UniProtKB-KW"/>
</dbReference>
<reference evidence="1" key="1">
    <citation type="submission" date="2020-12" db="EMBL/GenBank/DDBJ databases">
        <title>Snuella sp. nov., isolated from sediment in Incheon.</title>
        <authorList>
            <person name="Kim W."/>
        </authorList>
    </citation>
    <scope>NUCLEOTIDE SEQUENCE</scope>
    <source>
        <strain evidence="1">CAU 1569</strain>
    </source>
</reference>
<name>A0A8J7LMR9_9FLAO</name>
<dbReference type="RefSeq" id="WP_199114663.1">
    <property type="nucleotide sequence ID" value="NZ_JAELVQ010000007.1"/>
</dbReference>
<protein>
    <submittedName>
        <fullName evidence="1">Glycoside hydrolase family 99-like domain-containing protein</fullName>
    </submittedName>
</protein>
<comment type="caution">
    <text evidence="1">The sequence shown here is derived from an EMBL/GenBank/DDBJ whole genome shotgun (WGS) entry which is preliminary data.</text>
</comment>
<gene>
    <name evidence="1" type="ORF">JF259_07345</name>
</gene>
<dbReference type="InterPro" id="IPR032719">
    <property type="entry name" value="WbsX"/>
</dbReference>
<accession>A0A8J7LMR9</accession>
<evidence type="ECO:0000313" key="2">
    <source>
        <dbReference type="Proteomes" id="UP000610931"/>
    </source>
</evidence>
<sequence length="364" mass="43475">MKIRSIAFVLPQFHPIPENDLWWGKGFTDWTNVIKAEPLFKGHYQPRIPTMLGYYDLRQEVAREAQANLAKKYGIYGFCYYHYWFNSKRLLNYPIDEMLRLKKPDIPFMLCWANENWTRRWDGKDQDILIKQNYSSDDDKDHIRWLCKFVFTDKRYIKVNDCPVFIVYRDELLPNAKETANIWREIAVKEFGFKGLYLCTTESFRNVKDPSLINFDASIEFAPHQLIRHKLKESFFNKICCKLKIKKREVLNKRDYRKAVDLSLKRKIPSYKLYRCVSPSFDNTARKNTNGVIVVKSSPRQYYRWLKGIVYSFRKYSEDENFLFINAMNEWAEGNHLEPCKKYGLSYLRLTNKALKKTAEVGSK</sequence>
<dbReference type="EMBL" id="JAELVQ010000007">
    <property type="protein sequence ID" value="MBJ6367899.1"/>
    <property type="molecule type" value="Genomic_DNA"/>
</dbReference>
<keyword evidence="1" id="KW-0378">Hydrolase</keyword>
<dbReference type="PANTHER" id="PTHR41244">
    <property type="entry name" value="RHAMNAN SYNTHESIS F"/>
    <property type="match status" value="1"/>
</dbReference>
<dbReference type="Gene3D" id="3.20.20.80">
    <property type="entry name" value="Glycosidases"/>
    <property type="match status" value="1"/>
</dbReference>
<dbReference type="AlphaFoldDB" id="A0A8J7LMR9"/>
<dbReference type="Proteomes" id="UP000610931">
    <property type="component" value="Unassembled WGS sequence"/>
</dbReference>